<dbReference type="GO" id="GO:0005813">
    <property type="term" value="C:centrosome"/>
    <property type="evidence" value="ECO:0007669"/>
    <property type="project" value="UniProtKB-SubCell"/>
</dbReference>
<name>T1J4C4_STRMM</name>
<feature type="compositionally biased region" description="Acidic residues" evidence="4">
    <location>
        <begin position="568"/>
        <end position="589"/>
    </location>
</feature>
<evidence type="ECO:0000256" key="1">
    <source>
        <dbReference type="ARBA" id="ARBA00004120"/>
    </source>
</evidence>
<dbReference type="Proteomes" id="UP000014500">
    <property type="component" value="Unassembled WGS sequence"/>
</dbReference>
<evidence type="ECO:0008006" key="9">
    <source>
        <dbReference type="Google" id="ProtNLM"/>
    </source>
</evidence>
<dbReference type="PANTHER" id="PTHR14881">
    <property type="entry name" value="LISH DOMAIN-CONTAINING PROTEIN ARMC9"/>
    <property type="match status" value="1"/>
</dbReference>
<evidence type="ECO:0000256" key="4">
    <source>
        <dbReference type="SAM" id="MobiDB-lite"/>
    </source>
</evidence>
<evidence type="ECO:0000256" key="3">
    <source>
        <dbReference type="ARBA" id="ARBA00023273"/>
    </source>
</evidence>
<protein>
    <recommendedName>
        <fullName evidence="9">LisH domain-containing protein ARMC9</fullName>
    </recommendedName>
</protein>
<sequence length="795" mass="91392">MESEVELDWIVREVVSSKQYLELTGHVETLKVFDAETKKRNPADDKHDDRPNVIDQIHKKKVELLGLFENGQRQKFLEVWDKSIPLEMREKNEKCRNLEFYLHIHFSVLPLRSSFCDNGDLQERMGHFKTFLETRGSQLSQTPEFLPFYALPFIPHPKNHPSFQELFKDSWIKELRDKLDIFLSKTLKCSLQSRLSQLLTTEKSMQQQSQQVFNHVAELSQRLFASQQHAKKIQEDYQKLIGLSAELIGSLELAVQGELNDVDPIINLCARSFPEIFGGNTTNCITSQLNVQPLNMDKIRTDLSSGHPRTVALLLQALRWRVTKCKHWGQQVAILVSYIAADLLGCTHAGNFRVLSAKSEKYKTVLSFITSQIQEICQSVSRFFNLFACFREGRVYLAQYSELICVLVDNLLYRKLDNITLDMTLATLQKLSLRRNHQLIMIDRGMVEWLIGILEDHESLTDYSLEYAVALFMNLCLRMSGKNRCASNPHRVLKMLTDLLGNQNQEIVPYVNGALYSVLYVESVRKEARAMAMEDILRCFIQEGNSEMRRQLEFILKQLMTDSSTQLESDDDNKDEDEDDDDDDDEEELISTNQPGLEVDIDRDDCVQAGANELCGEQFLMQRYLLFPNSDNSTAIKKSRGNSANATEVLTSPVTPRPMIMKHQEESKDENLSNDPKEPLHESDTRTKVRKKNTKTHAQPKKVVLQSSENQKPAPEVATAATSSKQGEDPPIKLEEKSEPVLTSVTNATPNKPVPHYQLRDYLFERMNMQWRSIHDPKFHVLRIPVLEILDENLI</sequence>
<dbReference type="AlphaFoldDB" id="T1J4C4"/>
<feature type="domain" description="LisH" evidence="5">
    <location>
        <begin position="441"/>
        <end position="559"/>
    </location>
</feature>
<proteinExistence type="predicted"/>
<dbReference type="EMBL" id="JH431842">
    <property type="status" value="NOT_ANNOTATED_CDS"/>
    <property type="molecule type" value="Genomic_DNA"/>
</dbReference>
<dbReference type="PhylomeDB" id="T1J4C4"/>
<dbReference type="SUPFAM" id="SSF48371">
    <property type="entry name" value="ARM repeat"/>
    <property type="match status" value="1"/>
</dbReference>
<dbReference type="InterPro" id="IPR056327">
    <property type="entry name" value="ARMC9_CTLH-like_dom"/>
</dbReference>
<evidence type="ECO:0000256" key="2">
    <source>
        <dbReference type="ARBA" id="ARBA00022794"/>
    </source>
</evidence>
<feature type="region of interest" description="Disordered" evidence="4">
    <location>
        <begin position="636"/>
        <end position="732"/>
    </location>
</feature>
<evidence type="ECO:0000313" key="7">
    <source>
        <dbReference type="EnsemblMetazoa" id="SMAR008456-PA"/>
    </source>
</evidence>
<keyword evidence="2" id="KW-0970">Cilium biogenesis/degradation</keyword>
<feature type="compositionally biased region" description="Basic residues" evidence="4">
    <location>
        <begin position="688"/>
        <end position="700"/>
    </location>
</feature>
<dbReference type="Pfam" id="PF23138">
    <property type="entry name" value="CTLH_Armc9"/>
    <property type="match status" value="1"/>
</dbReference>
<dbReference type="OMA" id="QQSDKEF"/>
<feature type="region of interest" description="Disordered" evidence="4">
    <location>
        <begin position="563"/>
        <end position="601"/>
    </location>
</feature>
<reference evidence="8" key="1">
    <citation type="submission" date="2011-05" db="EMBL/GenBank/DDBJ databases">
        <authorList>
            <person name="Richards S.R."/>
            <person name="Qu J."/>
            <person name="Jiang H."/>
            <person name="Jhangiani S.N."/>
            <person name="Agravi P."/>
            <person name="Goodspeed R."/>
            <person name="Gross S."/>
            <person name="Mandapat C."/>
            <person name="Jackson L."/>
            <person name="Mathew T."/>
            <person name="Pu L."/>
            <person name="Thornton R."/>
            <person name="Saada N."/>
            <person name="Wilczek-Boney K.B."/>
            <person name="Lee S."/>
            <person name="Kovar C."/>
            <person name="Wu Y."/>
            <person name="Scherer S.E."/>
            <person name="Worley K.C."/>
            <person name="Muzny D.M."/>
            <person name="Gibbs R."/>
        </authorList>
    </citation>
    <scope>NUCLEOTIDE SEQUENCE</scope>
    <source>
        <strain evidence="8">Brora</strain>
    </source>
</reference>
<organism evidence="7 8">
    <name type="scientific">Strigamia maritima</name>
    <name type="common">European centipede</name>
    <name type="synonym">Geophilus maritimus</name>
    <dbReference type="NCBI Taxonomy" id="126957"/>
    <lineage>
        <taxon>Eukaryota</taxon>
        <taxon>Metazoa</taxon>
        <taxon>Ecdysozoa</taxon>
        <taxon>Arthropoda</taxon>
        <taxon>Myriapoda</taxon>
        <taxon>Chilopoda</taxon>
        <taxon>Pleurostigmophora</taxon>
        <taxon>Geophilomorpha</taxon>
        <taxon>Linotaeniidae</taxon>
        <taxon>Strigamia</taxon>
    </lineage>
</organism>
<feature type="compositionally biased region" description="Polar residues" evidence="4">
    <location>
        <begin position="636"/>
        <end position="654"/>
    </location>
</feature>
<dbReference type="GO" id="GO:0036064">
    <property type="term" value="C:ciliary basal body"/>
    <property type="evidence" value="ECO:0007669"/>
    <property type="project" value="InterPro"/>
</dbReference>
<dbReference type="InterPro" id="IPR016024">
    <property type="entry name" value="ARM-type_fold"/>
</dbReference>
<feature type="domain" description="ARMC9 CTLH-like" evidence="6">
    <location>
        <begin position="59"/>
        <end position="189"/>
    </location>
</feature>
<keyword evidence="8" id="KW-1185">Reference proteome</keyword>
<dbReference type="Pfam" id="PF21050">
    <property type="entry name" value="ARMC9_ARM"/>
    <property type="match status" value="1"/>
</dbReference>
<evidence type="ECO:0000313" key="8">
    <source>
        <dbReference type="Proteomes" id="UP000014500"/>
    </source>
</evidence>
<dbReference type="InterPro" id="IPR011989">
    <property type="entry name" value="ARM-like"/>
</dbReference>
<accession>T1J4C4</accession>
<dbReference type="STRING" id="126957.T1J4C4"/>
<keyword evidence="3" id="KW-0966">Cell projection</keyword>
<dbReference type="eggNOG" id="ENOG502QQ9W">
    <property type="taxonomic scope" value="Eukaryota"/>
</dbReference>
<dbReference type="EnsemblMetazoa" id="SMAR008456-RA">
    <property type="protein sequence ID" value="SMAR008456-PA"/>
    <property type="gene ID" value="SMAR008456"/>
</dbReference>
<dbReference type="Gene3D" id="1.25.10.10">
    <property type="entry name" value="Leucine-rich Repeat Variant"/>
    <property type="match status" value="1"/>
</dbReference>
<evidence type="ECO:0000259" key="6">
    <source>
        <dbReference type="Pfam" id="PF23138"/>
    </source>
</evidence>
<dbReference type="GO" id="GO:0060271">
    <property type="term" value="P:cilium assembly"/>
    <property type="evidence" value="ECO:0007669"/>
    <property type="project" value="InterPro"/>
</dbReference>
<reference evidence="7" key="2">
    <citation type="submission" date="2015-02" db="UniProtKB">
        <authorList>
            <consortium name="EnsemblMetazoa"/>
        </authorList>
    </citation>
    <scope>IDENTIFICATION</scope>
</reference>
<feature type="compositionally biased region" description="Basic and acidic residues" evidence="4">
    <location>
        <begin position="662"/>
        <end position="687"/>
    </location>
</feature>
<dbReference type="PANTHER" id="PTHR14881:SF4">
    <property type="entry name" value="LISH DOMAIN-CONTAINING PROTEIN ARMC9"/>
    <property type="match status" value="1"/>
</dbReference>
<dbReference type="HOGENOM" id="CLU_007962_1_0_1"/>
<evidence type="ECO:0000259" key="5">
    <source>
        <dbReference type="Pfam" id="PF21050"/>
    </source>
</evidence>
<comment type="subcellular location">
    <subcellularLocation>
        <location evidence="1">Cytoplasm</location>
        <location evidence="1">Cytoskeleton</location>
        <location evidence="1">Cilium basal body</location>
    </subcellularLocation>
</comment>
<dbReference type="GO" id="GO:0097542">
    <property type="term" value="C:ciliary tip"/>
    <property type="evidence" value="ECO:0007669"/>
    <property type="project" value="TreeGrafter"/>
</dbReference>
<dbReference type="GO" id="GO:0005814">
    <property type="term" value="C:centriole"/>
    <property type="evidence" value="ECO:0007669"/>
    <property type="project" value="TreeGrafter"/>
</dbReference>
<dbReference type="InterPro" id="IPR048959">
    <property type="entry name" value="ARMC9_ARM_dom"/>
</dbReference>
<dbReference type="InterPro" id="IPR040369">
    <property type="entry name" value="ARMC9"/>
</dbReference>